<dbReference type="EMBL" id="FR854086">
    <property type="protein sequence ID" value="CCA84211.1"/>
    <property type="molecule type" value="Genomic_DNA"/>
</dbReference>
<gene>
    <name evidence="4" type="ORF">RALSY_10173</name>
</gene>
<dbReference type="SUPFAM" id="SSF52317">
    <property type="entry name" value="Class I glutamine amidotransferase-like"/>
    <property type="match status" value="1"/>
</dbReference>
<dbReference type="AlphaFoldDB" id="G2ZYJ8"/>
<dbReference type="SMART" id="SM00342">
    <property type="entry name" value="HTH_ARAC"/>
    <property type="match status" value="1"/>
</dbReference>
<evidence type="ECO:0000256" key="1">
    <source>
        <dbReference type="ARBA" id="ARBA00023015"/>
    </source>
</evidence>
<dbReference type="GO" id="GO:0043565">
    <property type="term" value="F:sequence-specific DNA binding"/>
    <property type="evidence" value="ECO:0007669"/>
    <property type="project" value="InterPro"/>
</dbReference>
<dbReference type="InterPro" id="IPR018060">
    <property type="entry name" value="HTH_AraC"/>
</dbReference>
<proteinExistence type="predicted"/>
<reference evidence="4" key="1">
    <citation type="journal article" date="2011" name="PLoS ONE">
        <title>Ralstonia syzygii, the Blood Disease Bacterium and some Asian R. solanacearum strains form a single genomic species despite divergent lifestyles.</title>
        <authorList>
            <person name="Remenant B."/>
            <person name="de Cambiaire J.C."/>
            <person name="Cellier G."/>
            <person name="Jacobs J.M."/>
            <person name="Mangenot S."/>
            <person name="Barbe V."/>
            <person name="Lajus A."/>
            <person name="Vallenet D."/>
            <person name="Medigue C."/>
            <person name="Fegan M."/>
            <person name="Allen C."/>
            <person name="Prior P."/>
        </authorList>
    </citation>
    <scope>NUCLEOTIDE SEQUENCE</scope>
    <source>
        <strain evidence="4">R24</strain>
    </source>
</reference>
<dbReference type="PROSITE" id="PS01124">
    <property type="entry name" value="HTH_ARAC_FAMILY_2"/>
    <property type="match status" value="1"/>
</dbReference>
<evidence type="ECO:0000313" key="4">
    <source>
        <dbReference type="EMBL" id="CCA84211.1"/>
    </source>
</evidence>
<dbReference type="PANTHER" id="PTHR43130:SF3">
    <property type="entry name" value="HTH-TYPE TRANSCRIPTIONAL REGULATOR RV1931C"/>
    <property type="match status" value="1"/>
</dbReference>
<dbReference type="CDD" id="cd03136">
    <property type="entry name" value="GATase1_AraC_ArgR_like"/>
    <property type="match status" value="1"/>
</dbReference>
<dbReference type="InterPro" id="IPR002818">
    <property type="entry name" value="DJ-1/PfpI"/>
</dbReference>
<organism evidence="4">
    <name type="scientific">Ralstonia syzygii R24</name>
    <dbReference type="NCBI Taxonomy" id="907261"/>
    <lineage>
        <taxon>Bacteria</taxon>
        <taxon>Pseudomonadati</taxon>
        <taxon>Pseudomonadota</taxon>
        <taxon>Betaproteobacteria</taxon>
        <taxon>Burkholderiales</taxon>
        <taxon>Burkholderiaceae</taxon>
        <taxon>Ralstonia</taxon>
        <taxon>Ralstonia solanacearum species complex</taxon>
    </lineage>
</organism>
<dbReference type="Gene3D" id="1.10.10.60">
    <property type="entry name" value="Homeodomain-like"/>
    <property type="match status" value="1"/>
</dbReference>
<dbReference type="SUPFAM" id="SSF46689">
    <property type="entry name" value="Homeodomain-like"/>
    <property type="match status" value="2"/>
</dbReference>
<dbReference type="InterPro" id="IPR052158">
    <property type="entry name" value="INH-QAR"/>
</dbReference>
<reference evidence="4" key="2">
    <citation type="submission" date="2011-04" db="EMBL/GenBank/DDBJ databases">
        <authorList>
            <person name="Genoscope - CEA"/>
        </authorList>
    </citation>
    <scope>NUCLEOTIDE SEQUENCE</scope>
    <source>
        <strain evidence="4">R24</strain>
    </source>
</reference>
<name>G2ZYJ8_9RALS</name>
<feature type="domain" description="HTH araC/xylS-type" evidence="3">
    <location>
        <begin position="216"/>
        <end position="314"/>
    </location>
</feature>
<dbReference type="GO" id="GO:0003700">
    <property type="term" value="F:DNA-binding transcription factor activity"/>
    <property type="evidence" value="ECO:0007669"/>
    <property type="project" value="InterPro"/>
</dbReference>
<keyword evidence="4" id="KW-0238">DNA-binding</keyword>
<keyword evidence="1" id="KW-0805">Transcription regulation</keyword>
<dbReference type="Pfam" id="PF12833">
    <property type="entry name" value="HTH_18"/>
    <property type="match status" value="1"/>
</dbReference>
<dbReference type="Gene3D" id="3.40.50.880">
    <property type="match status" value="1"/>
</dbReference>
<dbReference type="Pfam" id="PF01965">
    <property type="entry name" value="DJ-1_PfpI"/>
    <property type="match status" value="1"/>
</dbReference>
<keyword evidence="2" id="KW-0804">Transcription</keyword>
<evidence type="ECO:0000256" key="2">
    <source>
        <dbReference type="ARBA" id="ARBA00023163"/>
    </source>
</evidence>
<sequence length="351" mass="38101">MGFVLLDQFTLAGFAGLIDALRLAADHGGRSRQIHASWTIMSVDGQPRHASCGAAISANAALIDPSNFDYIAVCGGNDYLKSAASSPPLLDYLRRAVAARVRLIGVCTGTFTIARSGLVGNRKVCVNWNVFDIFRATFPSIAASADHLFLDEGDLLTCAGSTAAIDLGLYLIARHCGRDKARQAARHMILQDIRPARLPQPHFCAALNGVSDARIHAAAHFMEQRLDTPPSIEATARYVGVSPRQLERIFHTALRTSPAAFQRRLRLEYGKWLLENGTTSITQVAFDCGFADTAHFSREFKLLFQLRPSDIRKQSGAYTLPPMPSLVPVPPSTPTAPSGVMSKRSIHHIAA</sequence>
<protein>
    <submittedName>
        <fullName evidence="4">Putative transcriptional regulatory dna-binding transcription regulator protein</fullName>
    </submittedName>
</protein>
<accession>G2ZYJ8</accession>
<dbReference type="InterPro" id="IPR029062">
    <property type="entry name" value="Class_I_gatase-like"/>
</dbReference>
<evidence type="ECO:0000259" key="3">
    <source>
        <dbReference type="PROSITE" id="PS01124"/>
    </source>
</evidence>
<dbReference type="InterPro" id="IPR009057">
    <property type="entry name" value="Homeodomain-like_sf"/>
</dbReference>
<dbReference type="PANTHER" id="PTHR43130">
    <property type="entry name" value="ARAC-FAMILY TRANSCRIPTIONAL REGULATOR"/>
    <property type="match status" value="1"/>
</dbReference>